<evidence type="ECO:0000313" key="5">
    <source>
        <dbReference type="Proteomes" id="UP000278222"/>
    </source>
</evidence>
<dbReference type="PROSITE" id="PS50005">
    <property type="entry name" value="TPR"/>
    <property type="match status" value="1"/>
</dbReference>
<protein>
    <submittedName>
        <fullName evidence="4">Tetratricopeptide repeat protein</fullName>
    </submittedName>
</protein>
<gene>
    <name evidence="4" type="ORF">EDC65_0106</name>
</gene>
<keyword evidence="1" id="KW-0677">Repeat</keyword>
<evidence type="ECO:0000256" key="1">
    <source>
        <dbReference type="ARBA" id="ARBA00022737"/>
    </source>
</evidence>
<dbReference type="OrthoDB" id="9778733at2"/>
<dbReference type="PANTHER" id="PTHR44858:SF1">
    <property type="entry name" value="UDP-N-ACETYLGLUCOSAMINE--PEPTIDE N-ACETYLGLUCOSAMINYLTRANSFERASE SPINDLY-RELATED"/>
    <property type="match status" value="1"/>
</dbReference>
<comment type="caution">
    <text evidence="4">The sequence shown here is derived from an EMBL/GenBank/DDBJ whole genome shotgun (WGS) entry which is preliminary data.</text>
</comment>
<evidence type="ECO:0000256" key="3">
    <source>
        <dbReference type="PROSITE-ProRule" id="PRU00339"/>
    </source>
</evidence>
<evidence type="ECO:0000256" key="2">
    <source>
        <dbReference type="ARBA" id="ARBA00022803"/>
    </source>
</evidence>
<dbReference type="InterPro" id="IPR011990">
    <property type="entry name" value="TPR-like_helical_dom_sf"/>
</dbReference>
<accession>A0A3N1MHG6</accession>
<dbReference type="Pfam" id="PF14559">
    <property type="entry name" value="TPR_19"/>
    <property type="match status" value="2"/>
</dbReference>
<dbReference type="PANTHER" id="PTHR44858">
    <property type="entry name" value="TETRATRICOPEPTIDE REPEAT PROTEIN 6"/>
    <property type="match status" value="1"/>
</dbReference>
<keyword evidence="5" id="KW-1185">Reference proteome</keyword>
<organism evidence="4 5">
    <name type="scientific">Stella humosa</name>
    <dbReference type="NCBI Taxonomy" id="94"/>
    <lineage>
        <taxon>Bacteria</taxon>
        <taxon>Pseudomonadati</taxon>
        <taxon>Pseudomonadota</taxon>
        <taxon>Alphaproteobacteria</taxon>
        <taxon>Rhodospirillales</taxon>
        <taxon>Stellaceae</taxon>
        <taxon>Stella</taxon>
    </lineage>
</organism>
<proteinExistence type="predicted"/>
<dbReference type="Gene3D" id="1.25.40.10">
    <property type="entry name" value="Tetratricopeptide repeat domain"/>
    <property type="match status" value="3"/>
</dbReference>
<dbReference type="RefSeq" id="WP_123687752.1">
    <property type="nucleotide sequence ID" value="NZ_AP019700.1"/>
</dbReference>
<feature type="repeat" description="TPR" evidence="3">
    <location>
        <begin position="371"/>
        <end position="404"/>
    </location>
</feature>
<evidence type="ECO:0000313" key="4">
    <source>
        <dbReference type="EMBL" id="ROQ03101.1"/>
    </source>
</evidence>
<dbReference type="InterPro" id="IPR050498">
    <property type="entry name" value="Ycf3"/>
</dbReference>
<dbReference type="InterPro" id="IPR019734">
    <property type="entry name" value="TPR_rpt"/>
</dbReference>
<dbReference type="EMBL" id="RJKX01000004">
    <property type="protein sequence ID" value="ROQ03101.1"/>
    <property type="molecule type" value="Genomic_DNA"/>
</dbReference>
<reference evidence="4 5" key="1">
    <citation type="submission" date="2018-11" db="EMBL/GenBank/DDBJ databases">
        <title>Genomic Encyclopedia of Type Strains, Phase IV (KMG-IV): sequencing the most valuable type-strain genomes for metagenomic binning, comparative biology and taxonomic classification.</title>
        <authorList>
            <person name="Goeker M."/>
        </authorList>
    </citation>
    <scope>NUCLEOTIDE SEQUENCE [LARGE SCALE GENOMIC DNA]</scope>
    <source>
        <strain evidence="4 5">DSM 5900</strain>
    </source>
</reference>
<name>A0A3N1MHG6_9PROT</name>
<dbReference type="AlphaFoldDB" id="A0A3N1MHG6"/>
<dbReference type="SMART" id="SM00028">
    <property type="entry name" value="TPR"/>
    <property type="match status" value="5"/>
</dbReference>
<dbReference type="SUPFAM" id="SSF48452">
    <property type="entry name" value="TPR-like"/>
    <property type="match status" value="2"/>
</dbReference>
<keyword evidence="2 3" id="KW-0802">TPR repeat</keyword>
<dbReference type="Proteomes" id="UP000278222">
    <property type="component" value="Unassembled WGS sequence"/>
</dbReference>
<dbReference type="SUPFAM" id="SSF53756">
    <property type="entry name" value="UDP-Glycosyltransferase/glycogen phosphorylase"/>
    <property type="match status" value="1"/>
</dbReference>
<sequence>MTDTEMRPPGAPAPTVAGAAAVARAEDDRAHVARLAAEGEAALKAGQFAAAIAAHAELVRRRPHLIDLWRRLGVSYSRGQGMAEAAGHMAAHAVAVGHAAGFRVAAQIAAQSGDLAAATRLAEQGMAAVGADEALALLLCRLWRDRGDHARGAAAAGAAIRRGLGGDRLRLAWAHALLQADDANGALAAVAPLLAAQPAAKAPRQVEGDALQRLGDHGRELAALRQWLAADPTSEPARLRLANRLVADGRFTDAISILLRLMREQPESARFPTVAAMILYGMGKDGRGLRLAQRAVALDADAAEAQLALATILNRMARHREAEMPARRAVALLPKLSAPHNALALSLQRQNRFSEAEALCNQAISLQPDDPDALANLATLQWMLERYPQSIANFDRALAQRPGDAEIHFNRGVSHLAMGDFARAWDDLGWRWKRDKAKWRPFPQPWWTGGPVAGRIVAWGEQGVGDEVLAAGLLPDLQAAVPAGVALECDPRLVPLIRRSMPHVLVAARVDPIDPALLAPDIAAQTPMVDLARHLRPDRASFRPHSGYFRADPALTARLRARYREPGLDGAAPGLVVGLSWSSTNRKLGQRKTLELPAWAPILATPGVRFVSLQYGDVSDEVEAVRAATGVAVRVDPEIDSLVDIDAYAAQVAAMDLVITISNTAVHFAGALGVPGWLMLPRGNGLLWYWLVCQGEHCPWYPSIRVFRQDREGDWSGMVERLASALRNRAAT</sequence>